<dbReference type="InterPro" id="IPR002889">
    <property type="entry name" value="WSC_carb-bd"/>
</dbReference>
<evidence type="ECO:0000313" key="4">
    <source>
        <dbReference type="EMBL" id="OCK72946.1"/>
    </source>
</evidence>
<feature type="signal peptide" evidence="2">
    <location>
        <begin position="1"/>
        <end position="18"/>
    </location>
</feature>
<gene>
    <name evidence="4" type="ORF">K432DRAFT_314218</name>
</gene>
<sequence>MKTLLVGLVASLAAPVSGTFVVKCYSRLIDERADPIVNPGAPASHVHVIAGGSGFNFSMDYNQARASKCSTCNIKEDLSNYWTPKLYYHAKNGSFISVPIMGDDGYGNMGGMAIYYNHHRGPNNDVIHPFPPGFRMLAGTSDRRAPSTDVGASNTGHLCDGQGPTENLPTTKCSQIRSQINMPSCWDGKNLDSADHKSHMSYPIGDMSGPCPSTHPVRLMSIFYEVTYSLVGFEWYSDQQPFVYSNGDATGYGFHGDFVNGWDTAALQRGIDNCATGVPNCEAQNFDLITDQGVTQECKLPAQLNEPVSGVLAELPGCNAVSYGPASATPMENCNPASTKIVAATAASLGYVDVTSSKGFKYIGCGTDNPGSRTLTVAQISNDQMTVENCIDFCKSKGTTYAGLEYMGECYCGNTLPADRAPVAGVLGNCNMKCRGNSNEICGGAAAISLYQACTGGACTNSAKRMARRLAGAHHAVAMGLMHSH</sequence>
<reference evidence="4 5" key="1">
    <citation type="journal article" date="2016" name="Nat. Commun.">
        <title>Ectomycorrhizal ecology is imprinted in the genome of the dominant symbiotic fungus Cenococcum geophilum.</title>
        <authorList>
            <consortium name="DOE Joint Genome Institute"/>
            <person name="Peter M."/>
            <person name="Kohler A."/>
            <person name="Ohm R.A."/>
            <person name="Kuo A."/>
            <person name="Krutzmann J."/>
            <person name="Morin E."/>
            <person name="Arend M."/>
            <person name="Barry K.W."/>
            <person name="Binder M."/>
            <person name="Choi C."/>
            <person name="Clum A."/>
            <person name="Copeland A."/>
            <person name="Grisel N."/>
            <person name="Haridas S."/>
            <person name="Kipfer T."/>
            <person name="LaButti K."/>
            <person name="Lindquist E."/>
            <person name="Lipzen A."/>
            <person name="Maire R."/>
            <person name="Meier B."/>
            <person name="Mihaltcheva S."/>
            <person name="Molinier V."/>
            <person name="Murat C."/>
            <person name="Poggeler S."/>
            <person name="Quandt C.A."/>
            <person name="Sperisen C."/>
            <person name="Tritt A."/>
            <person name="Tisserant E."/>
            <person name="Crous P.W."/>
            <person name="Henrissat B."/>
            <person name="Nehls U."/>
            <person name="Egli S."/>
            <person name="Spatafora J.W."/>
            <person name="Grigoriev I.V."/>
            <person name="Martin F.M."/>
        </authorList>
    </citation>
    <scope>NUCLEOTIDE SEQUENCE [LARGE SCALE GENOMIC DNA]</scope>
    <source>
        <strain evidence="4 5">CBS 459.81</strain>
    </source>
</reference>
<organism evidence="4 5">
    <name type="scientific">Lepidopterella palustris CBS 459.81</name>
    <dbReference type="NCBI Taxonomy" id="1314670"/>
    <lineage>
        <taxon>Eukaryota</taxon>
        <taxon>Fungi</taxon>
        <taxon>Dikarya</taxon>
        <taxon>Ascomycota</taxon>
        <taxon>Pezizomycotina</taxon>
        <taxon>Dothideomycetes</taxon>
        <taxon>Pleosporomycetidae</taxon>
        <taxon>Mytilinidiales</taxon>
        <taxon>Argynnaceae</taxon>
        <taxon>Lepidopterella</taxon>
    </lineage>
</organism>
<dbReference type="PROSITE" id="PS51212">
    <property type="entry name" value="WSC"/>
    <property type="match status" value="1"/>
</dbReference>
<feature type="region of interest" description="Disordered" evidence="1">
    <location>
        <begin position="141"/>
        <end position="163"/>
    </location>
</feature>
<proteinExistence type="predicted"/>
<dbReference type="PANTHER" id="PTHR43662">
    <property type="match status" value="1"/>
</dbReference>
<evidence type="ECO:0000256" key="2">
    <source>
        <dbReference type="SAM" id="SignalP"/>
    </source>
</evidence>
<dbReference type="PANTHER" id="PTHR43662:SF3">
    <property type="entry name" value="DOMAIN PROTEIN, PUTATIVE (AFU_ORTHOLOGUE AFUA_6G11970)-RELATED"/>
    <property type="match status" value="1"/>
</dbReference>
<keyword evidence="5" id="KW-1185">Reference proteome</keyword>
<dbReference type="OrthoDB" id="74764at2759"/>
<feature type="domain" description="WSC" evidence="3">
    <location>
        <begin position="359"/>
        <end position="454"/>
    </location>
</feature>
<dbReference type="EMBL" id="KV746137">
    <property type="protein sequence ID" value="OCK72946.1"/>
    <property type="molecule type" value="Genomic_DNA"/>
</dbReference>
<dbReference type="InterPro" id="IPR018535">
    <property type="entry name" value="DUF1996"/>
</dbReference>
<accession>A0A8E2DW97</accession>
<evidence type="ECO:0000256" key="1">
    <source>
        <dbReference type="SAM" id="MobiDB-lite"/>
    </source>
</evidence>
<evidence type="ECO:0000313" key="5">
    <source>
        <dbReference type="Proteomes" id="UP000250266"/>
    </source>
</evidence>
<dbReference type="Pfam" id="PF01822">
    <property type="entry name" value="WSC"/>
    <property type="match status" value="1"/>
</dbReference>
<feature type="chain" id="PRO_5034425887" evidence="2">
    <location>
        <begin position="19"/>
        <end position="485"/>
    </location>
</feature>
<name>A0A8E2DW97_9PEZI</name>
<dbReference type="Proteomes" id="UP000250266">
    <property type="component" value="Unassembled WGS sequence"/>
</dbReference>
<dbReference type="AlphaFoldDB" id="A0A8E2DW97"/>
<protein>
    <submittedName>
        <fullName evidence="4">WSC-domain-containing protein</fullName>
    </submittedName>
</protein>
<dbReference type="SMART" id="SM00321">
    <property type="entry name" value="WSC"/>
    <property type="match status" value="1"/>
</dbReference>
<dbReference type="Pfam" id="PF09362">
    <property type="entry name" value="DUF1996"/>
    <property type="match status" value="1"/>
</dbReference>
<evidence type="ECO:0000259" key="3">
    <source>
        <dbReference type="PROSITE" id="PS51212"/>
    </source>
</evidence>
<keyword evidence="2" id="KW-0732">Signal</keyword>